<evidence type="ECO:0000313" key="4">
    <source>
        <dbReference type="Proteomes" id="UP001470230"/>
    </source>
</evidence>
<accession>A0ABR2HD98</accession>
<sequence>MDQKGEEGKKDGIVTVKIALVSFCEIGVEIMTKYFQSSFVDDYNDTLGIRFIERQITVKNTPVNLVLWTFGKGKNCMDMLKIICEGAHVVLLAFDLANNVSLKSLRDIYTAAYQLNHDAKYFLVGTKFDLYFELPDNEKKSITEYAKRFAEDIEAEALIYCSEAKSINIKKLFQLMIGSAFGLTPKCDQIDDYNKPILILKSREEKTTS</sequence>
<evidence type="ECO:0000256" key="1">
    <source>
        <dbReference type="ARBA" id="ARBA00022741"/>
    </source>
</evidence>
<keyword evidence="4" id="KW-1185">Reference proteome</keyword>
<comment type="caution">
    <text evidence="3">The sequence shown here is derived from an EMBL/GenBank/DDBJ whole genome shotgun (WGS) entry which is preliminary data.</text>
</comment>
<dbReference type="Pfam" id="PF00071">
    <property type="entry name" value="Ras"/>
    <property type="match status" value="1"/>
</dbReference>
<dbReference type="EMBL" id="JAPFFF010000334">
    <property type="protein sequence ID" value="KAK8834709.1"/>
    <property type="molecule type" value="Genomic_DNA"/>
</dbReference>
<name>A0ABR2HD98_9EUKA</name>
<dbReference type="Proteomes" id="UP001470230">
    <property type="component" value="Unassembled WGS sequence"/>
</dbReference>
<gene>
    <name evidence="3" type="ORF">M9Y10_024247</name>
    <name evidence="2" type="ORF">M9Y10_026125</name>
</gene>
<protein>
    <submittedName>
        <fullName evidence="3">GTPase Spg1</fullName>
    </submittedName>
</protein>
<dbReference type="InterPro" id="IPR027417">
    <property type="entry name" value="P-loop_NTPase"/>
</dbReference>
<keyword evidence="1" id="KW-0547">Nucleotide-binding</keyword>
<dbReference type="PROSITE" id="PS51419">
    <property type="entry name" value="RAB"/>
    <property type="match status" value="1"/>
</dbReference>
<dbReference type="SMART" id="SM00174">
    <property type="entry name" value="RHO"/>
    <property type="match status" value="1"/>
</dbReference>
<proteinExistence type="predicted"/>
<dbReference type="PANTHER" id="PTHR47978">
    <property type="match status" value="1"/>
</dbReference>
<organism evidence="3 4">
    <name type="scientific">Tritrichomonas musculus</name>
    <dbReference type="NCBI Taxonomy" id="1915356"/>
    <lineage>
        <taxon>Eukaryota</taxon>
        <taxon>Metamonada</taxon>
        <taxon>Parabasalia</taxon>
        <taxon>Tritrichomonadida</taxon>
        <taxon>Tritrichomonadidae</taxon>
        <taxon>Tritrichomonas</taxon>
    </lineage>
</organism>
<dbReference type="EMBL" id="JAPFFF010000032">
    <property type="protein sequence ID" value="KAK8844389.1"/>
    <property type="molecule type" value="Genomic_DNA"/>
</dbReference>
<dbReference type="PRINTS" id="PR00449">
    <property type="entry name" value="RASTRNSFRMNG"/>
</dbReference>
<dbReference type="Gene3D" id="3.40.50.300">
    <property type="entry name" value="P-loop containing nucleotide triphosphate hydrolases"/>
    <property type="match status" value="1"/>
</dbReference>
<evidence type="ECO:0000313" key="3">
    <source>
        <dbReference type="EMBL" id="KAK8844389.1"/>
    </source>
</evidence>
<dbReference type="InterPro" id="IPR001806">
    <property type="entry name" value="Small_GTPase"/>
</dbReference>
<dbReference type="SMART" id="SM00175">
    <property type="entry name" value="RAB"/>
    <property type="match status" value="1"/>
</dbReference>
<dbReference type="SUPFAM" id="SSF52540">
    <property type="entry name" value="P-loop containing nucleoside triphosphate hydrolases"/>
    <property type="match status" value="1"/>
</dbReference>
<reference evidence="3 4" key="1">
    <citation type="submission" date="2024-04" db="EMBL/GenBank/DDBJ databases">
        <title>Tritrichomonas musculus Genome.</title>
        <authorList>
            <person name="Alves-Ferreira E."/>
            <person name="Grigg M."/>
            <person name="Lorenzi H."/>
            <person name="Galac M."/>
        </authorList>
    </citation>
    <scope>NUCLEOTIDE SEQUENCE [LARGE SCALE GENOMIC DNA]</scope>
    <source>
        <strain evidence="3 4">EAF2021</strain>
    </source>
</reference>
<evidence type="ECO:0000313" key="2">
    <source>
        <dbReference type="EMBL" id="KAK8834709.1"/>
    </source>
</evidence>